<dbReference type="EMBL" id="WHUF01000001">
    <property type="protein sequence ID" value="MQA18432.1"/>
    <property type="molecule type" value="Genomic_DNA"/>
</dbReference>
<dbReference type="SUPFAM" id="SSF49265">
    <property type="entry name" value="Fibronectin type III"/>
    <property type="match status" value="1"/>
</dbReference>
<accession>A0A843S6T7</accession>
<feature type="region of interest" description="Disordered" evidence="1">
    <location>
        <begin position="220"/>
        <end position="248"/>
    </location>
</feature>
<dbReference type="Proteomes" id="UP000444318">
    <property type="component" value="Unassembled WGS sequence"/>
</dbReference>
<name>A0A843S6T7_9BURK</name>
<reference evidence="3 4" key="1">
    <citation type="submission" date="2019-10" db="EMBL/GenBank/DDBJ databases">
        <title>Two novel species isolated from a subtropical stream in China.</title>
        <authorList>
            <person name="Lu H."/>
        </authorList>
    </citation>
    <scope>NUCLEOTIDE SEQUENCE [LARGE SCALE GENOMIC DNA]</scope>
    <source>
        <strain evidence="3 4">FT103W</strain>
    </source>
</reference>
<evidence type="ECO:0000256" key="1">
    <source>
        <dbReference type="SAM" id="MobiDB-lite"/>
    </source>
</evidence>
<keyword evidence="4" id="KW-1185">Reference proteome</keyword>
<feature type="chain" id="PRO_5032453009" description="Fibronectin type III domain-containing protein" evidence="2">
    <location>
        <begin position="35"/>
        <end position="248"/>
    </location>
</feature>
<gene>
    <name evidence="3" type="ORF">GEV01_02765</name>
</gene>
<keyword evidence="2" id="KW-0732">Signal</keyword>
<dbReference type="InterPro" id="IPR003961">
    <property type="entry name" value="FN3_dom"/>
</dbReference>
<dbReference type="AlphaFoldDB" id="A0A843S6T7"/>
<evidence type="ECO:0008006" key="5">
    <source>
        <dbReference type="Google" id="ProtNLM"/>
    </source>
</evidence>
<dbReference type="InterPro" id="IPR036116">
    <property type="entry name" value="FN3_sf"/>
</dbReference>
<comment type="caution">
    <text evidence="3">The sequence shown here is derived from an EMBL/GenBank/DDBJ whole genome shotgun (WGS) entry which is preliminary data.</text>
</comment>
<dbReference type="CDD" id="cd00063">
    <property type="entry name" value="FN3"/>
    <property type="match status" value="1"/>
</dbReference>
<organism evidence="3 4">
    <name type="scientific">Rugamonas rivuli</name>
    <dbReference type="NCBI Taxonomy" id="2743358"/>
    <lineage>
        <taxon>Bacteria</taxon>
        <taxon>Pseudomonadati</taxon>
        <taxon>Pseudomonadota</taxon>
        <taxon>Betaproteobacteria</taxon>
        <taxon>Burkholderiales</taxon>
        <taxon>Oxalobacteraceae</taxon>
        <taxon>Telluria group</taxon>
        <taxon>Rugamonas</taxon>
    </lineage>
</organism>
<protein>
    <recommendedName>
        <fullName evidence="5">Fibronectin type III domain-containing protein</fullName>
    </recommendedName>
</protein>
<evidence type="ECO:0000313" key="3">
    <source>
        <dbReference type="EMBL" id="MQA18432.1"/>
    </source>
</evidence>
<sequence>MDQYRLRALSGACKPKPALVPILMLAVLSGATWANCPDDRPCFNGTYQQGDKVIFEFNGITGWDFYNVRYREKGGGERQVENRSGIFTINNVLPNRVYTISVQGCNSRTLAPSQCTPWVSESLTTVGAYGPDTCRQGFVWREAKPGDHVCVYPGIRDRVAAENAVAGARRQSGGGPYGPNTCIQGYVWREAFPGDTVCVTPATRDDVRAQNERAAATRLNSSALKNPNASGTTKQLAGSVTSQSRKTP</sequence>
<dbReference type="RefSeq" id="WP_152801469.1">
    <property type="nucleotide sequence ID" value="NZ_WHUF01000001.1"/>
</dbReference>
<evidence type="ECO:0000313" key="4">
    <source>
        <dbReference type="Proteomes" id="UP000444318"/>
    </source>
</evidence>
<proteinExistence type="predicted"/>
<evidence type="ECO:0000256" key="2">
    <source>
        <dbReference type="SAM" id="SignalP"/>
    </source>
</evidence>
<feature type="signal peptide" evidence="2">
    <location>
        <begin position="1"/>
        <end position="34"/>
    </location>
</feature>